<dbReference type="PRINTS" id="PR00449">
    <property type="entry name" value="RASTRNSFRMNG"/>
</dbReference>
<keyword evidence="12" id="KW-1185">Reference proteome</keyword>
<name>A0A151X8L3_9HYME</name>
<sequence length="220" mass="25190">MSKVADRQSYAQPYKLVVVGGGGVGKSAITIQFIQSYFVTDYDPTIEDSYTKQCVIDDVPAKLDILDTAGQEEFSAMREQYMRSGEGFLLVFAVTDHSSFDEILKFHRQILRVKDRDEFPMLMVGNKADLDHQRSVSIEEAQNMARQLKIPYIECSAKLRMNVDQAFHELVVFEDEQRRTKKKTMKKRQEACTEMKEKGLKGRTGFAFGEGRNEAVNFVF</sequence>
<keyword evidence="3" id="KW-1003">Cell membrane</keyword>
<keyword evidence="9" id="KW-0636">Prenylation</keyword>
<dbReference type="STRING" id="64791.A0A151X8L3"/>
<dbReference type="FunFam" id="3.40.50.300:FF:000080">
    <property type="entry name" value="Ras-like GTPase Ras1"/>
    <property type="match status" value="1"/>
</dbReference>
<proteinExistence type="inferred from homology"/>
<dbReference type="InterPro" id="IPR005225">
    <property type="entry name" value="Small_GTP-bd"/>
</dbReference>
<protein>
    <submittedName>
        <fullName evidence="11">Ras-like protein 2</fullName>
    </submittedName>
</protein>
<dbReference type="GO" id="GO:0007165">
    <property type="term" value="P:signal transduction"/>
    <property type="evidence" value="ECO:0007669"/>
    <property type="project" value="InterPro"/>
</dbReference>
<dbReference type="PANTHER" id="PTHR24070">
    <property type="entry name" value="RAS, DI-RAS, AND RHEB FAMILY MEMBERS OF SMALL GTPASE SUPERFAMILY"/>
    <property type="match status" value="1"/>
</dbReference>
<evidence type="ECO:0000256" key="2">
    <source>
        <dbReference type="ARBA" id="ARBA00008344"/>
    </source>
</evidence>
<dbReference type="Gene3D" id="3.40.50.300">
    <property type="entry name" value="P-loop containing nucleotide triphosphate hydrolases"/>
    <property type="match status" value="1"/>
</dbReference>
<dbReference type="SMART" id="SM00174">
    <property type="entry name" value="RHO"/>
    <property type="match status" value="1"/>
</dbReference>
<dbReference type="SMART" id="SM00173">
    <property type="entry name" value="RAS"/>
    <property type="match status" value="1"/>
</dbReference>
<evidence type="ECO:0000256" key="4">
    <source>
        <dbReference type="ARBA" id="ARBA00022481"/>
    </source>
</evidence>
<keyword evidence="4" id="KW-0488">Methylation</keyword>
<dbReference type="CDD" id="cd04145">
    <property type="entry name" value="M_R_Ras_like"/>
    <property type="match status" value="1"/>
</dbReference>
<comment type="subcellular location">
    <subcellularLocation>
        <location evidence="1">Cell membrane</location>
        <topology evidence="1">Lipid-anchor</topology>
    </subcellularLocation>
    <subcellularLocation>
        <location evidence="10">Endomembrane system</location>
        <topology evidence="10">Lipid-anchor</topology>
        <orientation evidence="10">Cytoplasmic side</orientation>
    </subcellularLocation>
</comment>
<dbReference type="Proteomes" id="UP000075809">
    <property type="component" value="Unassembled WGS sequence"/>
</dbReference>
<dbReference type="AlphaFoldDB" id="A0A151X8L3"/>
<dbReference type="GO" id="GO:0005525">
    <property type="term" value="F:GTP binding"/>
    <property type="evidence" value="ECO:0007669"/>
    <property type="project" value="UniProtKB-KW"/>
</dbReference>
<dbReference type="GO" id="GO:0005886">
    <property type="term" value="C:plasma membrane"/>
    <property type="evidence" value="ECO:0007669"/>
    <property type="project" value="UniProtKB-SubCell"/>
</dbReference>
<keyword evidence="8" id="KW-0449">Lipoprotein</keyword>
<evidence type="ECO:0000256" key="5">
    <source>
        <dbReference type="ARBA" id="ARBA00022741"/>
    </source>
</evidence>
<dbReference type="GO" id="GO:0003924">
    <property type="term" value="F:GTPase activity"/>
    <property type="evidence" value="ECO:0007669"/>
    <property type="project" value="InterPro"/>
</dbReference>
<keyword evidence="6" id="KW-0342">GTP-binding</keyword>
<dbReference type="PROSITE" id="PS51421">
    <property type="entry name" value="RAS"/>
    <property type="match status" value="1"/>
</dbReference>
<dbReference type="InterPro" id="IPR027417">
    <property type="entry name" value="P-loop_NTPase"/>
</dbReference>
<evidence type="ECO:0000256" key="1">
    <source>
        <dbReference type="ARBA" id="ARBA00004193"/>
    </source>
</evidence>
<evidence type="ECO:0000256" key="3">
    <source>
        <dbReference type="ARBA" id="ARBA00022475"/>
    </source>
</evidence>
<evidence type="ECO:0000256" key="8">
    <source>
        <dbReference type="ARBA" id="ARBA00023288"/>
    </source>
</evidence>
<keyword evidence="5" id="KW-0547">Nucleotide-binding</keyword>
<evidence type="ECO:0000256" key="10">
    <source>
        <dbReference type="ARBA" id="ARBA00046278"/>
    </source>
</evidence>
<dbReference type="PROSITE" id="PS51419">
    <property type="entry name" value="RAB"/>
    <property type="match status" value="1"/>
</dbReference>
<dbReference type="InterPro" id="IPR020849">
    <property type="entry name" value="Small_GTPase_Ras-type"/>
</dbReference>
<accession>A0A151X8L3</accession>
<dbReference type="PROSITE" id="PS51420">
    <property type="entry name" value="RHO"/>
    <property type="match status" value="1"/>
</dbReference>
<comment type="similarity">
    <text evidence="2">Belongs to the small GTPase superfamily. Ras family.</text>
</comment>
<evidence type="ECO:0000313" key="11">
    <source>
        <dbReference type="EMBL" id="KYQ56715.1"/>
    </source>
</evidence>
<organism evidence="11 12">
    <name type="scientific">Mycetomoellerius zeteki</name>
    <dbReference type="NCBI Taxonomy" id="64791"/>
    <lineage>
        <taxon>Eukaryota</taxon>
        <taxon>Metazoa</taxon>
        <taxon>Ecdysozoa</taxon>
        <taxon>Arthropoda</taxon>
        <taxon>Hexapoda</taxon>
        <taxon>Insecta</taxon>
        <taxon>Pterygota</taxon>
        <taxon>Neoptera</taxon>
        <taxon>Endopterygota</taxon>
        <taxon>Hymenoptera</taxon>
        <taxon>Apocrita</taxon>
        <taxon>Aculeata</taxon>
        <taxon>Formicoidea</taxon>
        <taxon>Formicidae</taxon>
        <taxon>Myrmicinae</taxon>
        <taxon>Mycetomoellerius</taxon>
    </lineage>
</organism>
<dbReference type="NCBIfam" id="TIGR00231">
    <property type="entry name" value="small_GTP"/>
    <property type="match status" value="1"/>
</dbReference>
<dbReference type="InterPro" id="IPR001806">
    <property type="entry name" value="Small_GTPase"/>
</dbReference>
<evidence type="ECO:0000313" key="12">
    <source>
        <dbReference type="Proteomes" id="UP000075809"/>
    </source>
</evidence>
<evidence type="ECO:0000256" key="7">
    <source>
        <dbReference type="ARBA" id="ARBA00023136"/>
    </source>
</evidence>
<gene>
    <name evidence="11" type="ORF">ALC60_04314</name>
</gene>
<dbReference type="Pfam" id="PF00071">
    <property type="entry name" value="Ras"/>
    <property type="match status" value="1"/>
</dbReference>
<evidence type="ECO:0000256" key="6">
    <source>
        <dbReference type="ARBA" id="ARBA00023134"/>
    </source>
</evidence>
<evidence type="ECO:0000256" key="9">
    <source>
        <dbReference type="ARBA" id="ARBA00023289"/>
    </source>
</evidence>
<dbReference type="EMBL" id="KQ982409">
    <property type="protein sequence ID" value="KYQ56715.1"/>
    <property type="molecule type" value="Genomic_DNA"/>
</dbReference>
<reference evidence="11 12" key="1">
    <citation type="submission" date="2015-09" db="EMBL/GenBank/DDBJ databases">
        <title>Trachymyrmex zeteki WGS genome.</title>
        <authorList>
            <person name="Nygaard S."/>
            <person name="Hu H."/>
            <person name="Boomsma J."/>
            <person name="Zhang G."/>
        </authorList>
    </citation>
    <scope>NUCLEOTIDE SEQUENCE [LARGE SCALE GENOMIC DNA]</scope>
    <source>
        <strain evidence="11">Tzet28-1</strain>
        <tissue evidence="11">Whole body</tissue>
    </source>
</reference>
<keyword evidence="7" id="KW-0472">Membrane</keyword>
<dbReference type="SMART" id="SM00175">
    <property type="entry name" value="RAB"/>
    <property type="match status" value="1"/>
</dbReference>
<dbReference type="GO" id="GO:0012505">
    <property type="term" value="C:endomembrane system"/>
    <property type="evidence" value="ECO:0007669"/>
    <property type="project" value="UniProtKB-SubCell"/>
</dbReference>
<dbReference type="SMART" id="SM00176">
    <property type="entry name" value="RAN"/>
    <property type="match status" value="1"/>
</dbReference>
<dbReference type="SUPFAM" id="SSF52540">
    <property type="entry name" value="P-loop containing nucleoside triphosphate hydrolases"/>
    <property type="match status" value="1"/>
</dbReference>